<proteinExistence type="predicted"/>
<organism evidence="1 2">
    <name type="scientific">Melia azedarach</name>
    <name type="common">Chinaberry tree</name>
    <dbReference type="NCBI Taxonomy" id="155640"/>
    <lineage>
        <taxon>Eukaryota</taxon>
        <taxon>Viridiplantae</taxon>
        <taxon>Streptophyta</taxon>
        <taxon>Embryophyta</taxon>
        <taxon>Tracheophyta</taxon>
        <taxon>Spermatophyta</taxon>
        <taxon>Magnoliopsida</taxon>
        <taxon>eudicotyledons</taxon>
        <taxon>Gunneridae</taxon>
        <taxon>Pentapetalae</taxon>
        <taxon>rosids</taxon>
        <taxon>malvids</taxon>
        <taxon>Sapindales</taxon>
        <taxon>Meliaceae</taxon>
        <taxon>Melia</taxon>
    </lineage>
</organism>
<dbReference type="EMBL" id="CM051400">
    <property type="protein sequence ID" value="KAJ4713999.1"/>
    <property type="molecule type" value="Genomic_DNA"/>
</dbReference>
<comment type="caution">
    <text evidence="1">The sequence shown here is derived from an EMBL/GenBank/DDBJ whole genome shotgun (WGS) entry which is preliminary data.</text>
</comment>
<reference evidence="1 2" key="1">
    <citation type="journal article" date="2023" name="Science">
        <title>Complex scaffold remodeling in plant triterpene biosynthesis.</title>
        <authorList>
            <person name="De La Pena R."/>
            <person name="Hodgson H."/>
            <person name="Liu J.C."/>
            <person name="Stephenson M.J."/>
            <person name="Martin A.C."/>
            <person name="Owen C."/>
            <person name="Harkess A."/>
            <person name="Leebens-Mack J."/>
            <person name="Jimenez L.E."/>
            <person name="Osbourn A."/>
            <person name="Sattely E.S."/>
        </authorList>
    </citation>
    <scope>NUCLEOTIDE SEQUENCE [LARGE SCALE GENOMIC DNA]</scope>
    <source>
        <strain evidence="2">cv. JPN11</strain>
        <tissue evidence="1">Leaf</tissue>
    </source>
</reference>
<accession>A0ACC1XTF8</accession>
<keyword evidence="2" id="KW-1185">Reference proteome</keyword>
<gene>
    <name evidence="1" type="ORF">OWV82_012552</name>
</gene>
<name>A0ACC1XTF8_MELAZ</name>
<protein>
    <submittedName>
        <fullName evidence="1">Diacylglycerol O-acyltransferase 2</fullName>
    </submittedName>
</protein>
<sequence length="330" mass="37626">MALGEGEKDEQEHGHGYREYRANEEFPSNIMQAMLALGIWLGTIHFNVVLVFVSVVFLPLSKSLIVFGLLLFFMFLPIDEHSTLGRKLGRYICKHASSYFPVTLHVEDINAFHPERAYVFGYEPHSVLPIGVVALADLTGFMPLPKIKVLASTAIFYTPFLRHIWTWLGLTPATKKNFVSLLDAGYSCIIVPGGVQETFHMERGSETAFLKTRRGFVRIAMEMGRPLVPVFCFGQSNVYEWWKPGGKLYLQFSRAIKFTPIYFWGLLGSPLPYRHPMHVVVGKPIELKKSLQPTLEEVNEVHNQFVEALKDLFERHKARVGYPNLQLKIL</sequence>
<evidence type="ECO:0000313" key="1">
    <source>
        <dbReference type="EMBL" id="KAJ4713999.1"/>
    </source>
</evidence>
<evidence type="ECO:0000313" key="2">
    <source>
        <dbReference type="Proteomes" id="UP001164539"/>
    </source>
</evidence>
<dbReference type="Proteomes" id="UP001164539">
    <property type="component" value="Chromosome 7"/>
</dbReference>